<comment type="caution">
    <text evidence="1">The sequence shown here is derived from an EMBL/GenBank/DDBJ whole genome shotgun (WGS) entry which is preliminary data.</text>
</comment>
<accession>A0A250X3K7</accession>
<dbReference type="AlphaFoldDB" id="A0A250X3K7"/>
<dbReference type="EMBL" id="BEGY01000026">
    <property type="protein sequence ID" value="GAX77658.1"/>
    <property type="molecule type" value="Genomic_DNA"/>
</dbReference>
<name>A0A250X3K7_9CHLO</name>
<evidence type="ECO:0000313" key="2">
    <source>
        <dbReference type="Proteomes" id="UP000232323"/>
    </source>
</evidence>
<dbReference type="Proteomes" id="UP000232323">
    <property type="component" value="Unassembled WGS sequence"/>
</dbReference>
<evidence type="ECO:0000313" key="1">
    <source>
        <dbReference type="EMBL" id="GAX77658.1"/>
    </source>
</evidence>
<keyword evidence="2" id="KW-1185">Reference proteome</keyword>
<gene>
    <name evidence="1" type="ORF">CEUSTIGMA_g5101.t1</name>
</gene>
<organism evidence="1 2">
    <name type="scientific">Chlamydomonas eustigma</name>
    <dbReference type="NCBI Taxonomy" id="1157962"/>
    <lineage>
        <taxon>Eukaryota</taxon>
        <taxon>Viridiplantae</taxon>
        <taxon>Chlorophyta</taxon>
        <taxon>core chlorophytes</taxon>
        <taxon>Chlorophyceae</taxon>
        <taxon>CS clade</taxon>
        <taxon>Chlamydomonadales</taxon>
        <taxon>Chlamydomonadaceae</taxon>
        <taxon>Chlamydomonas</taxon>
    </lineage>
</organism>
<sequence>MIDRSTEAGDPIPDTRTTGGFLASSTAVGFVSSRWLLSNLSSAQLKERLNIVLVHKPFTLEDRAALRDDLVYPGTDSKKAVFKKIRSSLELSLGDKSYERGDHIRHMRRVGLGSLTYDSQPTYLINGYPMEAATAALWKTKEEPGDKTIVATYVRHDSVWKCPLFALARYELMDLAIMDWDGNGPRGFGWIKSGTLTKDHFDHVVS</sequence>
<protein>
    <submittedName>
        <fullName evidence="1">Uncharacterized protein</fullName>
    </submittedName>
</protein>
<reference evidence="1 2" key="1">
    <citation type="submission" date="2017-08" db="EMBL/GenBank/DDBJ databases">
        <title>Acidophilic green algal genome provides insights into adaptation to an acidic environment.</title>
        <authorList>
            <person name="Hirooka S."/>
            <person name="Hirose Y."/>
            <person name="Kanesaki Y."/>
            <person name="Higuchi S."/>
            <person name="Fujiwara T."/>
            <person name="Onuma R."/>
            <person name="Era A."/>
            <person name="Ohbayashi R."/>
            <person name="Uzuka A."/>
            <person name="Nozaki H."/>
            <person name="Yoshikawa H."/>
            <person name="Miyagishima S.Y."/>
        </authorList>
    </citation>
    <scope>NUCLEOTIDE SEQUENCE [LARGE SCALE GENOMIC DNA]</scope>
    <source>
        <strain evidence="1 2">NIES-2499</strain>
    </source>
</reference>
<proteinExistence type="predicted"/>